<dbReference type="EMBL" id="WNYA01000003">
    <property type="protein sequence ID" value="KAG8581514.1"/>
    <property type="molecule type" value="Genomic_DNA"/>
</dbReference>
<reference evidence="1" key="1">
    <citation type="thesis" date="2020" institute="ProQuest LLC" country="789 East Eisenhower Parkway, Ann Arbor, MI, USA">
        <title>Comparative Genomics and Chromosome Evolution.</title>
        <authorList>
            <person name="Mudd A.B."/>
        </authorList>
    </citation>
    <scope>NUCLEOTIDE SEQUENCE</scope>
    <source>
        <strain evidence="1">237g6f4</strain>
        <tissue evidence="1">Blood</tissue>
    </source>
</reference>
<keyword evidence="2" id="KW-1185">Reference proteome</keyword>
<organism evidence="1 2">
    <name type="scientific">Engystomops pustulosus</name>
    <name type="common">Tungara frog</name>
    <name type="synonym">Physalaemus pustulosus</name>
    <dbReference type="NCBI Taxonomy" id="76066"/>
    <lineage>
        <taxon>Eukaryota</taxon>
        <taxon>Metazoa</taxon>
        <taxon>Chordata</taxon>
        <taxon>Craniata</taxon>
        <taxon>Vertebrata</taxon>
        <taxon>Euteleostomi</taxon>
        <taxon>Amphibia</taxon>
        <taxon>Batrachia</taxon>
        <taxon>Anura</taxon>
        <taxon>Neobatrachia</taxon>
        <taxon>Hyloidea</taxon>
        <taxon>Leptodactylidae</taxon>
        <taxon>Leiuperinae</taxon>
        <taxon>Engystomops</taxon>
    </lineage>
</organism>
<name>A0AAV7C984_ENGPU</name>
<accession>A0AAV7C984</accession>
<protein>
    <submittedName>
        <fullName evidence="1">Uncharacterized protein</fullName>
    </submittedName>
</protein>
<dbReference type="AlphaFoldDB" id="A0AAV7C984"/>
<evidence type="ECO:0000313" key="2">
    <source>
        <dbReference type="Proteomes" id="UP000824782"/>
    </source>
</evidence>
<dbReference type="Proteomes" id="UP000824782">
    <property type="component" value="Unassembled WGS sequence"/>
</dbReference>
<gene>
    <name evidence="1" type="ORF">GDO81_007701</name>
</gene>
<evidence type="ECO:0000313" key="1">
    <source>
        <dbReference type="EMBL" id="KAG8581514.1"/>
    </source>
</evidence>
<comment type="caution">
    <text evidence="1">The sequence shown here is derived from an EMBL/GenBank/DDBJ whole genome shotgun (WGS) entry which is preliminary data.</text>
</comment>
<sequence length="79" mass="8899">MPVLCQLLSLATCDKLHGLCYLPSLNGVQMNLLLHEKDGRIYQAPFWIYIVPDIYIHAHTYIYHCLALNCASAVPLNGL</sequence>
<proteinExistence type="predicted"/>